<dbReference type="PANTHER" id="PTHR14217:SF1">
    <property type="entry name" value="INOSITOL-TETRAKISPHOSPHATE 1-KINASE"/>
    <property type="match status" value="1"/>
</dbReference>
<comment type="similarity">
    <text evidence="2">Belongs to the ITPK1 family.</text>
</comment>
<dbReference type="AlphaFoldDB" id="A0A6B2LIF4"/>
<keyword evidence="5" id="KW-0547">Nucleotide-binding</keyword>
<reference evidence="11" key="1">
    <citation type="journal article" date="2020" name="J. Eukaryot. Microbiol.">
        <title>De novo Sequencing, Assembly and Annotation of the Transcriptome for the Free-Living Testate Amoeba Arcella intermedia.</title>
        <authorList>
            <person name="Ribeiro G.M."/>
            <person name="Porfirio-Sousa A.L."/>
            <person name="Maurer-Alcala X.X."/>
            <person name="Katz L.A."/>
            <person name="Lahr D.J.G."/>
        </authorList>
    </citation>
    <scope>NUCLEOTIDE SEQUENCE</scope>
</reference>
<evidence type="ECO:0000256" key="4">
    <source>
        <dbReference type="ARBA" id="ARBA00022723"/>
    </source>
</evidence>
<evidence type="ECO:0000256" key="2">
    <source>
        <dbReference type="ARBA" id="ARBA00009601"/>
    </source>
</evidence>
<protein>
    <submittedName>
        <fullName evidence="11">Uncharacterized protein</fullName>
    </submittedName>
</protein>
<dbReference type="InterPro" id="IPR040464">
    <property type="entry name" value="InsP(3)kin_ATP-grasp"/>
</dbReference>
<feature type="domain" description="Inositol-tetrakisphosphate 1-kinase N-terminal" evidence="10">
    <location>
        <begin position="1"/>
        <end position="87"/>
    </location>
</feature>
<keyword evidence="8" id="KW-0460">Magnesium</keyword>
<dbReference type="GO" id="GO:0052726">
    <property type="term" value="F:inositol-1,3,4-trisphosphate 5-kinase activity"/>
    <property type="evidence" value="ECO:0007669"/>
    <property type="project" value="InterPro"/>
</dbReference>
<evidence type="ECO:0000256" key="3">
    <source>
        <dbReference type="ARBA" id="ARBA00022679"/>
    </source>
</evidence>
<organism evidence="11">
    <name type="scientific">Arcella intermedia</name>
    <dbReference type="NCBI Taxonomy" id="1963864"/>
    <lineage>
        <taxon>Eukaryota</taxon>
        <taxon>Amoebozoa</taxon>
        <taxon>Tubulinea</taxon>
        <taxon>Elardia</taxon>
        <taxon>Arcellinida</taxon>
        <taxon>Sphaerothecina</taxon>
        <taxon>Arcellidae</taxon>
        <taxon>Arcella</taxon>
    </lineage>
</organism>
<dbReference type="GO" id="GO:0047325">
    <property type="term" value="F:inositol-3,4,5,6-tetrakisphosphate 1-kinase activity"/>
    <property type="evidence" value="ECO:0007669"/>
    <property type="project" value="InterPro"/>
</dbReference>
<keyword evidence="3" id="KW-0808">Transferase</keyword>
<proteinExistence type="inferred from homology"/>
<sequence length="217" mass="25333">MGYFLDEKRRQKLRWNEFLDIVRDRKDIVVKGVEDMDLLEEDGPFDVFLLRVTDQLSKDDAPSQGIITKLQRYFAKHPDIKILDPIENQQKVIRRELMADLMDKLNAHSGLNLRCPTSLIIDFNDPNYLDKLSSLKFPLICKSLSASGTKLAHLMGIIFTADHFKQVVDKYGETNWILQEYINHNGTIFKVYVLEESYMISRASLPNYENQKEPFFL</sequence>
<dbReference type="PANTHER" id="PTHR14217">
    <property type="entry name" value="INOSITOL-TETRAKISPHOSPHATE 1-KINASE"/>
    <property type="match status" value="1"/>
</dbReference>
<evidence type="ECO:0000256" key="5">
    <source>
        <dbReference type="ARBA" id="ARBA00022741"/>
    </source>
</evidence>
<dbReference type="GO" id="GO:0000287">
    <property type="term" value="F:magnesium ion binding"/>
    <property type="evidence" value="ECO:0007669"/>
    <property type="project" value="InterPro"/>
</dbReference>
<keyword evidence="4" id="KW-0479">Metal-binding</keyword>
<dbReference type="GO" id="GO:0052725">
    <property type="term" value="F:inositol-1,3,4-trisphosphate 6-kinase activity"/>
    <property type="evidence" value="ECO:0007669"/>
    <property type="project" value="InterPro"/>
</dbReference>
<dbReference type="EMBL" id="GIBP01007489">
    <property type="protein sequence ID" value="NDV36458.1"/>
    <property type="molecule type" value="Transcribed_RNA"/>
</dbReference>
<accession>A0A6B2LIF4</accession>
<feature type="domain" description="Inositol 1,3,4-trisphosphate 5/6-kinase ATP-grasp" evidence="9">
    <location>
        <begin position="130"/>
        <end position="211"/>
    </location>
</feature>
<dbReference type="GO" id="GO:0005737">
    <property type="term" value="C:cytoplasm"/>
    <property type="evidence" value="ECO:0007669"/>
    <property type="project" value="TreeGrafter"/>
</dbReference>
<dbReference type="Gene3D" id="3.40.50.11370">
    <property type="match status" value="1"/>
</dbReference>
<evidence type="ECO:0000313" key="11">
    <source>
        <dbReference type="EMBL" id="NDV36458.1"/>
    </source>
</evidence>
<evidence type="ECO:0000256" key="6">
    <source>
        <dbReference type="ARBA" id="ARBA00022777"/>
    </source>
</evidence>
<evidence type="ECO:0000256" key="8">
    <source>
        <dbReference type="ARBA" id="ARBA00022842"/>
    </source>
</evidence>
<evidence type="ECO:0000256" key="7">
    <source>
        <dbReference type="ARBA" id="ARBA00022840"/>
    </source>
</evidence>
<evidence type="ECO:0000259" key="10">
    <source>
        <dbReference type="Pfam" id="PF17927"/>
    </source>
</evidence>
<dbReference type="Gene3D" id="3.30.1490.220">
    <property type="match status" value="1"/>
</dbReference>
<dbReference type="InterPro" id="IPR041429">
    <property type="entry name" value="ITPK1_N"/>
</dbReference>
<keyword evidence="7" id="KW-0067">ATP-binding</keyword>
<dbReference type="GO" id="GO:0005524">
    <property type="term" value="F:ATP binding"/>
    <property type="evidence" value="ECO:0007669"/>
    <property type="project" value="UniProtKB-KW"/>
</dbReference>
<evidence type="ECO:0000259" key="9">
    <source>
        <dbReference type="Pfam" id="PF05770"/>
    </source>
</evidence>
<keyword evidence="6" id="KW-0418">Kinase</keyword>
<name>A0A6B2LIF4_9EUKA</name>
<dbReference type="InterPro" id="IPR008656">
    <property type="entry name" value="Inositol_tetrakis-P_1-kinase"/>
</dbReference>
<evidence type="ECO:0000256" key="1">
    <source>
        <dbReference type="ARBA" id="ARBA00001946"/>
    </source>
</evidence>
<dbReference type="Pfam" id="PF17927">
    <property type="entry name" value="Ins134_P3_kin_N"/>
    <property type="match status" value="1"/>
</dbReference>
<dbReference type="GO" id="GO:0032957">
    <property type="term" value="P:inositol trisphosphate metabolic process"/>
    <property type="evidence" value="ECO:0007669"/>
    <property type="project" value="InterPro"/>
</dbReference>
<dbReference type="Pfam" id="PF05770">
    <property type="entry name" value="Ins134_P3_kin"/>
    <property type="match status" value="1"/>
</dbReference>
<comment type="cofactor">
    <cofactor evidence="1">
        <name>Mg(2+)</name>
        <dbReference type="ChEBI" id="CHEBI:18420"/>
    </cofactor>
</comment>